<dbReference type="CDD" id="cd00082">
    <property type="entry name" value="HisKA"/>
    <property type="match status" value="1"/>
</dbReference>
<name>A0A7V8HQQ2_9BIFI</name>
<dbReference type="Pfam" id="PF00672">
    <property type="entry name" value="HAMP"/>
    <property type="match status" value="1"/>
</dbReference>
<feature type="domain" description="HAMP" evidence="19">
    <location>
        <begin position="491"/>
        <end position="544"/>
    </location>
</feature>
<dbReference type="GO" id="GO:0006355">
    <property type="term" value="P:regulation of DNA-templated transcription"/>
    <property type="evidence" value="ECO:0007669"/>
    <property type="project" value="InterPro"/>
</dbReference>
<keyword evidence="8 16" id="KW-1133">Transmembrane helix</keyword>
<feature type="modified residue" description="4-aspartylphosphate" evidence="13">
    <location>
        <position position="57"/>
    </location>
</feature>
<dbReference type="CDD" id="cd00383">
    <property type="entry name" value="trans_reg_C"/>
    <property type="match status" value="1"/>
</dbReference>
<dbReference type="FunFam" id="3.40.50.2300:FF:000001">
    <property type="entry name" value="DNA-binding response regulator PhoB"/>
    <property type="match status" value="1"/>
</dbReference>
<evidence type="ECO:0000259" key="19">
    <source>
        <dbReference type="PROSITE" id="PS50885"/>
    </source>
</evidence>
<dbReference type="SMART" id="SM00448">
    <property type="entry name" value="REC"/>
    <property type="match status" value="1"/>
</dbReference>
<dbReference type="SUPFAM" id="SSF47384">
    <property type="entry name" value="Homodimeric domain of signal transducing histidine kinase"/>
    <property type="match status" value="1"/>
</dbReference>
<dbReference type="PRINTS" id="PR00344">
    <property type="entry name" value="BCTRLSENSOR"/>
</dbReference>
<dbReference type="PROSITE" id="PS50110">
    <property type="entry name" value="RESPONSE_REGULATORY"/>
    <property type="match status" value="1"/>
</dbReference>
<dbReference type="Proteomes" id="UP000029109">
    <property type="component" value="Unassembled WGS sequence"/>
</dbReference>
<dbReference type="EC" id="2.7.13.3" evidence="3"/>
<dbReference type="Pfam" id="PF02518">
    <property type="entry name" value="HATPase_c"/>
    <property type="match status" value="1"/>
</dbReference>
<evidence type="ECO:0000259" key="17">
    <source>
        <dbReference type="PROSITE" id="PS50109"/>
    </source>
</evidence>
<dbReference type="Gene3D" id="1.10.10.10">
    <property type="entry name" value="Winged helix-like DNA-binding domain superfamily/Winged helix DNA-binding domain"/>
    <property type="match status" value="1"/>
</dbReference>
<feature type="transmembrane region" description="Helical" evidence="16">
    <location>
        <begin position="302"/>
        <end position="321"/>
    </location>
</feature>
<evidence type="ECO:0000256" key="8">
    <source>
        <dbReference type="ARBA" id="ARBA00022989"/>
    </source>
</evidence>
<dbReference type="InterPro" id="IPR036890">
    <property type="entry name" value="HATPase_C_sf"/>
</dbReference>
<keyword evidence="7 21" id="KW-0418">Kinase</keyword>
<keyword evidence="9" id="KW-0902">Two-component regulatory system</keyword>
<evidence type="ECO:0000313" key="21">
    <source>
        <dbReference type="EMBL" id="KFI83462.1"/>
    </source>
</evidence>
<evidence type="ECO:0000256" key="10">
    <source>
        <dbReference type="ARBA" id="ARBA00023015"/>
    </source>
</evidence>
<dbReference type="SUPFAM" id="SSF55874">
    <property type="entry name" value="ATPase domain of HSP90 chaperone/DNA topoisomerase II/histidine kinase"/>
    <property type="match status" value="1"/>
</dbReference>
<dbReference type="GO" id="GO:0005886">
    <property type="term" value="C:plasma membrane"/>
    <property type="evidence" value="ECO:0007669"/>
    <property type="project" value="UniProtKB-SubCell"/>
</dbReference>
<comment type="catalytic activity">
    <reaction evidence="1">
        <text>ATP + protein L-histidine = ADP + protein N-phospho-L-histidine.</text>
        <dbReference type="EC" id="2.7.13.3"/>
    </reaction>
</comment>
<dbReference type="CDD" id="cd17615">
    <property type="entry name" value="REC_OmpR_MtPhoP-like"/>
    <property type="match status" value="1"/>
</dbReference>
<dbReference type="SMART" id="SM00387">
    <property type="entry name" value="HATPase_c"/>
    <property type="match status" value="1"/>
</dbReference>
<dbReference type="InterPro" id="IPR036097">
    <property type="entry name" value="HisK_dim/P_sf"/>
</dbReference>
<dbReference type="EMBL" id="JGZJ01000006">
    <property type="protein sequence ID" value="KFI83462.1"/>
    <property type="molecule type" value="Genomic_DNA"/>
</dbReference>
<keyword evidence="16" id="KW-0472">Membrane</keyword>
<evidence type="ECO:0000256" key="2">
    <source>
        <dbReference type="ARBA" id="ARBA00004236"/>
    </source>
</evidence>
<evidence type="ECO:0000256" key="6">
    <source>
        <dbReference type="ARBA" id="ARBA00022692"/>
    </source>
</evidence>
<evidence type="ECO:0000256" key="14">
    <source>
        <dbReference type="PROSITE-ProRule" id="PRU01091"/>
    </source>
</evidence>
<dbReference type="InterPro" id="IPR001867">
    <property type="entry name" value="OmpR/PhoB-type_DNA-bd"/>
</dbReference>
<evidence type="ECO:0000259" key="20">
    <source>
        <dbReference type="PROSITE" id="PS51755"/>
    </source>
</evidence>
<feature type="region of interest" description="Disordered" evidence="15">
    <location>
        <begin position="256"/>
        <end position="283"/>
    </location>
</feature>
<feature type="domain" description="Response regulatory" evidence="18">
    <location>
        <begin position="8"/>
        <end position="122"/>
    </location>
</feature>
<dbReference type="PROSITE" id="PS50885">
    <property type="entry name" value="HAMP"/>
    <property type="match status" value="1"/>
</dbReference>
<dbReference type="Gene3D" id="6.10.250.690">
    <property type="match status" value="1"/>
</dbReference>
<evidence type="ECO:0000256" key="13">
    <source>
        <dbReference type="PROSITE-ProRule" id="PRU00169"/>
    </source>
</evidence>
<dbReference type="GO" id="GO:0000155">
    <property type="term" value="F:phosphorelay sensor kinase activity"/>
    <property type="evidence" value="ECO:0007669"/>
    <property type="project" value="InterPro"/>
</dbReference>
<dbReference type="GO" id="GO:0003677">
    <property type="term" value="F:DNA binding"/>
    <property type="evidence" value="ECO:0007669"/>
    <property type="project" value="UniProtKB-UniRule"/>
</dbReference>
<dbReference type="Gene3D" id="3.40.50.2300">
    <property type="match status" value="1"/>
</dbReference>
<dbReference type="Gene3D" id="3.30.565.10">
    <property type="entry name" value="Histidine kinase-like ATPase, C-terminal domain"/>
    <property type="match status" value="1"/>
</dbReference>
<evidence type="ECO:0000256" key="4">
    <source>
        <dbReference type="ARBA" id="ARBA00022553"/>
    </source>
</evidence>
<accession>A0A7V8HQQ2</accession>
<comment type="caution">
    <text evidence="21">The sequence shown here is derived from an EMBL/GenBank/DDBJ whole genome shotgun (WGS) entry which is preliminary data.</text>
</comment>
<dbReference type="AlphaFoldDB" id="A0A7V8HQQ2"/>
<dbReference type="FunFam" id="1.10.287.130:FF:000001">
    <property type="entry name" value="Two-component sensor histidine kinase"/>
    <property type="match status" value="1"/>
</dbReference>
<gene>
    <name evidence="21" type="ORF">BPULL_1635</name>
</gene>
<dbReference type="CDD" id="cd06225">
    <property type="entry name" value="HAMP"/>
    <property type="match status" value="1"/>
</dbReference>
<evidence type="ECO:0000256" key="15">
    <source>
        <dbReference type="SAM" id="MobiDB-lite"/>
    </source>
</evidence>
<dbReference type="InterPro" id="IPR036388">
    <property type="entry name" value="WH-like_DNA-bd_sf"/>
</dbReference>
<evidence type="ECO:0000256" key="16">
    <source>
        <dbReference type="SAM" id="Phobius"/>
    </source>
</evidence>
<feature type="domain" description="Histidine kinase" evidence="17">
    <location>
        <begin position="559"/>
        <end position="831"/>
    </location>
</feature>
<dbReference type="Gene3D" id="6.10.340.10">
    <property type="match status" value="1"/>
</dbReference>
<feature type="DNA-binding region" description="OmpR/PhoB-type" evidence="14">
    <location>
        <begin position="132"/>
        <end position="240"/>
    </location>
</feature>
<dbReference type="Pfam" id="PF00486">
    <property type="entry name" value="Trans_reg_C"/>
    <property type="match status" value="1"/>
</dbReference>
<keyword evidence="10" id="KW-0805">Transcription regulation</keyword>
<evidence type="ECO:0000256" key="9">
    <source>
        <dbReference type="ARBA" id="ARBA00023012"/>
    </source>
</evidence>
<organism evidence="21 22">
    <name type="scientific">Bifidobacterium pullorum</name>
    <dbReference type="NCBI Taxonomy" id="78448"/>
    <lineage>
        <taxon>Bacteria</taxon>
        <taxon>Bacillati</taxon>
        <taxon>Actinomycetota</taxon>
        <taxon>Actinomycetes</taxon>
        <taxon>Bifidobacteriales</taxon>
        <taxon>Bifidobacteriaceae</taxon>
        <taxon>Bifidobacterium</taxon>
    </lineage>
</organism>
<dbReference type="SUPFAM" id="SSF52172">
    <property type="entry name" value="CheY-like"/>
    <property type="match status" value="1"/>
</dbReference>
<dbReference type="InterPro" id="IPR003661">
    <property type="entry name" value="HisK_dim/P_dom"/>
</dbReference>
<keyword evidence="5 21" id="KW-0808">Transferase</keyword>
<evidence type="ECO:0000256" key="1">
    <source>
        <dbReference type="ARBA" id="ARBA00000085"/>
    </source>
</evidence>
<dbReference type="Pfam" id="PF00072">
    <property type="entry name" value="Response_reg"/>
    <property type="match status" value="1"/>
</dbReference>
<dbReference type="InterPro" id="IPR005467">
    <property type="entry name" value="His_kinase_dom"/>
</dbReference>
<dbReference type="InterPro" id="IPR003594">
    <property type="entry name" value="HATPase_dom"/>
</dbReference>
<comment type="subcellular location">
    <subcellularLocation>
        <location evidence="2">Cell membrane</location>
    </subcellularLocation>
</comment>
<dbReference type="SUPFAM" id="SSF158472">
    <property type="entry name" value="HAMP domain-like"/>
    <property type="match status" value="1"/>
</dbReference>
<evidence type="ECO:0000256" key="7">
    <source>
        <dbReference type="ARBA" id="ARBA00022777"/>
    </source>
</evidence>
<dbReference type="SMART" id="SM00862">
    <property type="entry name" value="Trans_reg_C"/>
    <property type="match status" value="1"/>
</dbReference>
<feature type="compositionally biased region" description="Low complexity" evidence="15">
    <location>
        <begin position="838"/>
        <end position="868"/>
    </location>
</feature>
<dbReference type="InterPro" id="IPR004358">
    <property type="entry name" value="Sig_transdc_His_kin-like_C"/>
</dbReference>
<dbReference type="Gene3D" id="1.10.287.130">
    <property type="match status" value="1"/>
</dbReference>
<reference evidence="21 22" key="1">
    <citation type="submission" date="2014-03" db="EMBL/GenBank/DDBJ databases">
        <title>Genomics of Bifidobacteria.</title>
        <authorList>
            <person name="Ventura M."/>
            <person name="Milani C."/>
            <person name="Lugli G.A."/>
        </authorList>
    </citation>
    <scope>NUCLEOTIDE SEQUENCE [LARGE SCALE GENOMIC DNA]</scope>
    <source>
        <strain evidence="21 22">LMG 21816</strain>
    </source>
</reference>
<evidence type="ECO:0000256" key="5">
    <source>
        <dbReference type="ARBA" id="ARBA00022679"/>
    </source>
</evidence>
<dbReference type="SMART" id="SM00388">
    <property type="entry name" value="HisKA"/>
    <property type="match status" value="1"/>
</dbReference>
<feature type="compositionally biased region" description="Basic and acidic residues" evidence="15">
    <location>
        <begin position="869"/>
        <end position="883"/>
    </location>
</feature>
<dbReference type="Pfam" id="PF00512">
    <property type="entry name" value="HisKA"/>
    <property type="match status" value="1"/>
</dbReference>
<dbReference type="PROSITE" id="PS50109">
    <property type="entry name" value="HIS_KIN"/>
    <property type="match status" value="1"/>
</dbReference>
<feature type="domain" description="OmpR/PhoB-type" evidence="20">
    <location>
        <begin position="132"/>
        <end position="240"/>
    </location>
</feature>
<dbReference type="PANTHER" id="PTHR43547:SF2">
    <property type="entry name" value="HYBRID SIGNAL TRANSDUCTION HISTIDINE KINASE C"/>
    <property type="match status" value="1"/>
</dbReference>
<dbReference type="InterPro" id="IPR016032">
    <property type="entry name" value="Sig_transdc_resp-reg_C-effctor"/>
</dbReference>
<dbReference type="SUPFAM" id="SSF46894">
    <property type="entry name" value="C-terminal effector domain of the bipartite response regulators"/>
    <property type="match status" value="1"/>
</dbReference>
<evidence type="ECO:0000259" key="18">
    <source>
        <dbReference type="PROSITE" id="PS50110"/>
    </source>
</evidence>
<dbReference type="PROSITE" id="PS51755">
    <property type="entry name" value="OMPR_PHOB"/>
    <property type="match status" value="1"/>
</dbReference>
<feature type="region of interest" description="Disordered" evidence="15">
    <location>
        <begin position="838"/>
        <end position="883"/>
    </location>
</feature>
<sequence length="883" mass="95609">MSKTIEASIVVVDDEPSIRELLVASLHFAGFEVQTAASGSEAIEVIEKAQPDLIVLDVMLPDIDGFTVTRRIRQEGIDAPVLFLTARDDTQDKVMGLTVGGDDYVTKPFSLEEVVARIRAILRRTREQVEDDPIIRVGDLEINEDSHDVSRAGQSIDLSPTEYKLLRYLMDNEGRVLSKAQILDHVWQYDWGGDAAIVESYISYLRKKVDGIMVTDENGEQHKVAPLIETKRGIGYMIRAPKTVQGGLMVKEGTAAHGTGADTSVPPTVPGSGKPSKTPGKESAIRRIVRERWNAISLSTKLVTTLLVLLTIGVAGISFSIRQLVSNYLLEKVDAQIVQQANLVFQNINRLRDSDTNSSGMTSYFLQIRDTDANILTTPLKPTIAEGVVSEPILPASGTMGDVVFGEPFTTSAIVHLSGEIPSRSTLSTARAPWRVVAMRVMQNDNFVNIVFIGLPLGDSIDTISSLTRYCIMVGTAVVLLGGVLGMLVVQGTLAPLKRIEKTAAKIAAGDLKQRIPATPENTEIGSLSASLNAMLARIERSFHEQQETTDKMKRFVSDASHELRTPLAAIHGYAELYKMQRDMPGALERADESIAHIEASSSRMTVLVEDLLSLARLDEGRGIDITQQVNLTAIVKDAADDLHALDPERGITCGAVGFMPRQGDEPSRLMFELKDLPAITLHGDASRLRQVVTNIVGNIHRYTPADSPVEVSMGEVIASIGGDSLGRMPATEQSLRHFLDAVEVGQSVHVGMRYAVVRFSDHGPGVPAESRSRIFERFYTADPSRARQKGGTGLGMAIVESVVKAHHGFICACQTDGGGLTIVVVLPIAPVEIPAMSAPGGKPAKGAKQQKSGKSLFAPKSAKSAKPSKPDKPDRRGVERKP</sequence>
<evidence type="ECO:0000256" key="3">
    <source>
        <dbReference type="ARBA" id="ARBA00012438"/>
    </source>
</evidence>
<evidence type="ECO:0000256" key="11">
    <source>
        <dbReference type="ARBA" id="ARBA00023125"/>
    </source>
</evidence>
<proteinExistence type="predicted"/>
<dbReference type="PANTHER" id="PTHR43547">
    <property type="entry name" value="TWO-COMPONENT HISTIDINE KINASE"/>
    <property type="match status" value="1"/>
</dbReference>
<dbReference type="InterPro" id="IPR011006">
    <property type="entry name" value="CheY-like_superfamily"/>
</dbReference>
<dbReference type="InterPro" id="IPR001789">
    <property type="entry name" value="Sig_transdc_resp-reg_receiver"/>
</dbReference>
<keyword evidence="11 14" id="KW-0238">DNA-binding</keyword>
<dbReference type="SMART" id="SM00304">
    <property type="entry name" value="HAMP"/>
    <property type="match status" value="1"/>
</dbReference>
<evidence type="ECO:0000313" key="22">
    <source>
        <dbReference type="Proteomes" id="UP000029109"/>
    </source>
</evidence>
<keyword evidence="6 16" id="KW-0812">Transmembrane</keyword>
<keyword evidence="12" id="KW-0804">Transcription</keyword>
<protein>
    <recommendedName>
        <fullName evidence="3">histidine kinase</fullName>
        <ecNumber evidence="3">2.7.13.3</ecNumber>
    </recommendedName>
</protein>
<feature type="transmembrane region" description="Helical" evidence="16">
    <location>
        <begin position="470"/>
        <end position="490"/>
    </location>
</feature>
<dbReference type="FunFam" id="1.10.10.10:FF:000005">
    <property type="entry name" value="Two-component system response regulator"/>
    <property type="match status" value="1"/>
</dbReference>
<evidence type="ECO:0000256" key="12">
    <source>
        <dbReference type="ARBA" id="ARBA00023163"/>
    </source>
</evidence>
<dbReference type="InterPro" id="IPR003660">
    <property type="entry name" value="HAMP_dom"/>
</dbReference>
<keyword evidence="4 13" id="KW-0597">Phosphoprotein</keyword>